<evidence type="ECO:0000256" key="2">
    <source>
        <dbReference type="SAM" id="Phobius"/>
    </source>
</evidence>
<gene>
    <name evidence="3" type="ORF">LCPAC201_02340</name>
</gene>
<organism evidence="3">
    <name type="scientific">Pithovirus LCPAC201</name>
    <dbReference type="NCBI Taxonomy" id="2506591"/>
    <lineage>
        <taxon>Viruses</taxon>
        <taxon>Pithoviruses</taxon>
    </lineage>
</organism>
<proteinExistence type="predicted"/>
<protein>
    <submittedName>
        <fullName evidence="3">Membrane protein</fullName>
    </submittedName>
</protein>
<dbReference type="EMBL" id="MK500503">
    <property type="protein sequence ID" value="QBK90933.1"/>
    <property type="molecule type" value="Genomic_DNA"/>
</dbReference>
<evidence type="ECO:0000313" key="3">
    <source>
        <dbReference type="EMBL" id="QBK90933.1"/>
    </source>
</evidence>
<keyword evidence="2" id="KW-0472">Membrane</keyword>
<sequence length="74" mass="8029">MAKSLTVGIIVVLIIFIVIAAVVTLWLRRDLIECENRESPYCPQFTCPTGSTGSGKGTPAQRVNPETGKIMYSS</sequence>
<reference evidence="3" key="1">
    <citation type="journal article" date="2019" name="MBio">
        <title>Virus Genomes from Deep Sea Sediments Expand the Ocean Megavirome and Support Independent Origins of Viral Gigantism.</title>
        <authorList>
            <person name="Backstrom D."/>
            <person name="Yutin N."/>
            <person name="Jorgensen S.L."/>
            <person name="Dharamshi J."/>
            <person name="Homa F."/>
            <person name="Zaremba-Niedwiedzka K."/>
            <person name="Spang A."/>
            <person name="Wolf Y.I."/>
            <person name="Koonin E.V."/>
            <person name="Ettema T.J."/>
        </authorList>
    </citation>
    <scope>NUCLEOTIDE SEQUENCE</scope>
</reference>
<keyword evidence="2" id="KW-1133">Transmembrane helix</keyword>
<feature type="transmembrane region" description="Helical" evidence="2">
    <location>
        <begin position="6"/>
        <end position="27"/>
    </location>
</feature>
<evidence type="ECO:0000256" key="1">
    <source>
        <dbReference type="SAM" id="MobiDB-lite"/>
    </source>
</evidence>
<feature type="region of interest" description="Disordered" evidence="1">
    <location>
        <begin position="50"/>
        <end position="74"/>
    </location>
</feature>
<keyword evidence="2" id="KW-0812">Transmembrane</keyword>
<name>A0A481Z4W4_9VIRU</name>
<accession>A0A481Z4W4</accession>